<protein>
    <submittedName>
        <fullName evidence="2">Uncharacterized protein</fullName>
    </submittedName>
</protein>
<dbReference type="AlphaFoldDB" id="A0AAV1IC62"/>
<proteinExistence type="predicted"/>
<feature type="compositionally biased region" description="Polar residues" evidence="1">
    <location>
        <begin position="259"/>
        <end position="270"/>
    </location>
</feature>
<keyword evidence="3" id="KW-1185">Reference proteome</keyword>
<feature type="region of interest" description="Disordered" evidence="1">
    <location>
        <begin position="1"/>
        <end position="541"/>
    </location>
</feature>
<feature type="compositionally biased region" description="Basic residues" evidence="1">
    <location>
        <begin position="529"/>
        <end position="541"/>
    </location>
</feature>
<feature type="compositionally biased region" description="Low complexity" evidence="1">
    <location>
        <begin position="167"/>
        <end position="177"/>
    </location>
</feature>
<dbReference type="EMBL" id="CAUYUE010000011">
    <property type="protein sequence ID" value="CAK0784697.1"/>
    <property type="molecule type" value="Genomic_DNA"/>
</dbReference>
<evidence type="ECO:0000313" key="3">
    <source>
        <dbReference type="Proteomes" id="UP001314263"/>
    </source>
</evidence>
<feature type="compositionally biased region" description="Polar residues" evidence="1">
    <location>
        <begin position="77"/>
        <end position="86"/>
    </location>
</feature>
<feature type="compositionally biased region" description="Low complexity" evidence="1">
    <location>
        <begin position="281"/>
        <end position="290"/>
    </location>
</feature>
<feature type="compositionally biased region" description="Low complexity" evidence="1">
    <location>
        <begin position="472"/>
        <end position="496"/>
    </location>
</feature>
<feature type="compositionally biased region" description="Polar residues" evidence="1">
    <location>
        <begin position="178"/>
        <end position="188"/>
    </location>
</feature>
<organism evidence="2 3">
    <name type="scientific">Coccomyxa viridis</name>
    <dbReference type="NCBI Taxonomy" id="1274662"/>
    <lineage>
        <taxon>Eukaryota</taxon>
        <taxon>Viridiplantae</taxon>
        <taxon>Chlorophyta</taxon>
        <taxon>core chlorophytes</taxon>
        <taxon>Trebouxiophyceae</taxon>
        <taxon>Trebouxiophyceae incertae sedis</taxon>
        <taxon>Coccomyxaceae</taxon>
        <taxon>Coccomyxa</taxon>
    </lineage>
</organism>
<comment type="caution">
    <text evidence="2">The sequence shown here is derived from an EMBL/GenBank/DDBJ whole genome shotgun (WGS) entry which is preliminary data.</text>
</comment>
<name>A0AAV1IC62_9CHLO</name>
<feature type="compositionally biased region" description="Low complexity" evidence="1">
    <location>
        <begin position="208"/>
        <end position="232"/>
    </location>
</feature>
<feature type="compositionally biased region" description="Low complexity" evidence="1">
    <location>
        <begin position="314"/>
        <end position="323"/>
    </location>
</feature>
<evidence type="ECO:0000313" key="2">
    <source>
        <dbReference type="EMBL" id="CAK0784697.1"/>
    </source>
</evidence>
<gene>
    <name evidence="2" type="ORF">CVIRNUC_007901</name>
</gene>
<sequence>MSVETGFPRQRPAASGPAASFDSAGKSSRRPPLLKLKTSFLGQPSKSHRASASEALSDDQTVDAGRPLAPGMKREPSVSQPISRPSSFRAAALEQDAVSSPLHPAGQAFPQEKKPAPIKIKASFQRPPPAASGDEVLQTTAQPTQQPAVAQPLKPKISFGKKRKPAAAEAEQAPRQRISVTLPGSTLKQQMGSQGSQQPSRPPRIPEEPVAAPSAAADTAATTLQTQLQSSSWDAAPGAVQQQLPGSDAARGELPGRAQAQQPGQTQLSGAQEPGKGEGGPASSAPARPAQTAKRKRLPSPLLTGPAEAEAEAHAQQGPPSGKGRPKSSSKDKKQAAESPEQAEARAAMLRDVMAIASKGPSPSGTPAPKKLRPSKASIQSSPGPPQPSDMSAPIEQPRLPKPAVSDEPAAAQAGRSLPSSASAEPPKPRFKVKLGGQGSAPPGPPKIKLPKGGGSTVRSAMSGRPAALQRSEAPGAGGAPEAAGAPSAGPSSGPAKQGLKVKFSGVKAPAAKDFGSNAQLDKDDQKKQAKLRKAQKALGL</sequence>
<feature type="compositionally biased region" description="Low complexity" evidence="1">
    <location>
        <begin position="138"/>
        <end position="152"/>
    </location>
</feature>
<accession>A0AAV1IC62</accession>
<reference evidence="2 3" key="1">
    <citation type="submission" date="2023-10" db="EMBL/GenBank/DDBJ databases">
        <authorList>
            <person name="Maclean D."/>
            <person name="Macfadyen A."/>
        </authorList>
    </citation>
    <scope>NUCLEOTIDE SEQUENCE [LARGE SCALE GENOMIC DNA]</scope>
</reference>
<evidence type="ECO:0000256" key="1">
    <source>
        <dbReference type="SAM" id="MobiDB-lite"/>
    </source>
</evidence>
<feature type="compositionally biased region" description="Low complexity" evidence="1">
    <location>
        <begin position="189"/>
        <end position="199"/>
    </location>
</feature>
<dbReference type="Proteomes" id="UP001314263">
    <property type="component" value="Unassembled WGS sequence"/>
</dbReference>